<comment type="caution">
    <text evidence="1">The sequence shown here is derived from an EMBL/GenBank/DDBJ whole genome shotgun (WGS) entry which is preliminary data.</text>
</comment>
<dbReference type="EMBL" id="SMAO01000006">
    <property type="protein sequence ID" value="TCT20143.1"/>
    <property type="molecule type" value="Genomic_DNA"/>
</dbReference>
<protein>
    <submittedName>
        <fullName evidence="1">Uncharacterized protein</fullName>
    </submittedName>
</protein>
<dbReference type="Proteomes" id="UP000295717">
    <property type="component" value="Unassembled WGS sequence"/>
</dbReference>
<dbReference type="AlphaFoldDB" id="A0A4R3MZG3"/>
<organism evidence="1 2">
    <name type="scientific">Thiobaca trueperi</name>
    <dbReference type="NCBI Taxonomy" id="127458"/>
    <lineage>
        <taxon>Bacteria</taxon>
        <taxon>Pseudomonadati</taxon>
        <taxon>Pseudomonadota</taxon>
        <taxon>Gammaproteobacteria</taxon>
        <taxon>Chromatiales</taxon>
        <taxon>Chromatiaceae</taxon>
        <taxon>Thiobaca</taxon>
    </lineage>
</organism>
<evidence type="ECO:0000313" key="2">
    <source>
        <dbReference type="Proteomes" id="UP000295717"/>
    </source>
</evidence>
<reference evidence="1 2" key="1">
    <citation type="submission" date="2019-03" db="EMBL/GenBank/DDBJ databases">
        <title>Genomic Encyclopedia of Type Strains, Phase IV (KMG-IV): sequencing the most valuable type-strain genomes for metagenomic binning, comparative biology and taxonomic classification.</title>
        <authorList>
            <person name="Goeker M."/>
        </authorList>
    </citation>
    <scope>NUCLEOTIDE SEQUENCE [LARGE SCALE GENOMIC DNA]</scope>
    <source>
        <strain evidence="1 2">DSM 13587</strain>
    </source>
</reference>
<accession>A0A4R3MZG3</accession>
<proteinExistence type="predicted"/>
<keyword evidence="2" id="KW-1185">Reference proteome</keyword>
<evidence type="ECO:0000313" key="1">
    <source>
        <dbReference type="EMBL" id="TCT20143.1"/>
    </source>
</evidence>
<name>A0A4R3MZG3_9GAMM</name>
<sequence>MDHAIQGCTNLCAVSGINKAGLYGRPVSAPERSAMDA</sequence>
<gene>
    <name evidence="1" type="ORF">EDC35_10670</name>
</gene>